<keyword evidence="9" id="KW-1185">Reference proteome</keyword>
<dbReference type="Gene3D" id="3.40.220.10">
    <property type="entry name" value="Leucine Aminopeptidase, subunit E, domain 1"/>
    <property type="match status" value="1"/>
</dbReference>
<dbReference type="OrthoDB" id="6133115at2759"/>
<dbReference type="PROSITE" id="PS50918">
    <property type="entry name" value="WWE"/>
    <property type="match status" value="1"/>
</dbReference>
<dbReference type="Pfam" id="PF23254">
    <property type="entry name" value="KH_PARP14_8"/>
    <property type="match status" value="1"/>
</dbReference>
<dbReference type="AlphaFoldDB" id="A0A7L3NGC7"/>
<dbReference type="GO" id="GO:0003950">
    <property type="term" value="F:NAD+ poly-ADP-ribosyltransferase activity"/>
    <property type="evidence" value="ECO:0007669"/>
    <property type="project" value="TreeGrafter"/>
</dbReference>
<dbReference type="GO" id="GO:0003714">
    <property type="term" value="F:transcription corepressor activity"/>
    <property type="evidence" value="ECO:0007669"/>
    <property type="project" value="TreeGrafter"/>
</dbReference>
<evidence type="ECO:0000256" key="2">
    <source>
        <dbReference type="ARBA" id="ARBA00022676"/>
    </source>
</evidence>
<dbReference type="GO" id="GO:0070212">
    <property type="term" value="P:protein poly-ADP-ribosylation"/>
    <property type="evidence" value="ECO:0007669"/>
    <property type="project" value="TreeGrafter"/>
</dbReference>
<dbReference type="PANTHER" id="PTHR14453:SF89">
    <property type="entry name" value="PROTEIN MONO-ADP-RIBOSYLTRANSFERASE PARP14"/>
    <property type="match status" value="1"/>
</dbReference>
<keyword evidence="2" id="KW-0328">Glycosyltransferase</keyword>
<dbReference type="InterPro" id="IPR004170">
    <property type="entry name" value="WWE_dom"/>
</dbReference>
<dbReference type="EMBL" id="VZUB01023542">
    <property type="protein sequence ID" value="NXU77947.1"/>
    <property type="molecule type" value="Genomic_DNA"/>
</dbReference>
<evidence type="ECO:0000259" key="6">
    <source>
        <dbReference type="PROSITE" id="PS50918"/>
    </source>
</evidence>
<dbReference type="Gene3D" id="3.30.720.50">
    <property type="match status" value="1"/>
</dbReference>
<dbReference type="SUPFAM" id="SSF117839">
    <property type="entry name" value="WWE domain"/>
    <property type="match status" value="1"/>
</dbReference>
<dbReference type="PANTHER" id="PTHR14453">
    <property type="entry name" value="PARP/ZINC FINGER CCCH TYPE DOMAIN CONTAINING PROTEIN"/>
    <property type="match status" value="1"/>
</dbReference>
<dbReference type="Proteomes" id="UP000579904">
    <property type="component" value="Unassembled WGS sequence"/>
</dbReference>
<feature type="non-terminal residue" evidence="8">
    <location>
        <position position="1"/>
    </location>
</feature>
<reference evidence="8 9" key="1">
    <citation type="submission" date="2019-09" db="EMBL/GenBank/DDBJ databases">
        <title>Bird 10,000 Genomes (B10K) Project - Family phase.</title>
        <authorList>
            <person name="Zhang G."/>
        </authorList>
    </citation>
    <scope>NUCLEOTIDE SEQUENCE [LARGE SCALE GENOMIC DNA]</scope>
    <source>
        <strain evidence="8">OUT-0002</strain>
    </source>
</reference>
<dbReference type="PROSITE" id="PS51154">
    <property type="entry name" value="MACRO"/>
    <property type="match status" value="1"/>
</dbReference>
<evidence type="ECO:0000313" key="8">
    <source>
        <dbReference type="EMBL" id="NXU77947.1"/>
    </source>
</evidence>
<proteinExistence type="predicted"/>
<dbReference type="SUPFAM" id="SSF52949">
    <property type="entry name" value="Macro domain-like"/>
    <property type="match status" value="1"/>
</dbReference>
<feature type="domain" description="Macro" evidence="7">
    <location>
        <begin position="1"/>
        <end position="125"/>
    </location>
</feature>
<dbReference type="InterPro" id="IPR037197">
    <property type="entry name" value="WWE_dom_sf"/>
</dbReference>
<evidence type="ECO:0000259" key="7">
    <source>
        <dbReference type="PROSITE" id="PS51154"/>
    </source>
</evidence>
<accession>A0A7L3NGC7</accession>
<dbReference type="GO" id="GO:0005634">
    <property type="term" value="C:nucleus"/>
    <property type="evidence" value="ECO:0007669"/>
    <property type="project" value="UniProtKB-SubCell"/>
</dbReference>
<dbReference type="GO" id="GO:0005737">
    <property type="term" value="C:cytoplasm"/>
    <property type="evidence" value="ECO:0007669"/>
    <property type="project" value="TreeGrafter"/>
</dbReference>
<comment type="subcellular location">
    <subcellularLocation>
        <location evidence="1">Nucleus</location>
    </subcellularLocation>
</comment>
<keyword evidence="4" id="KW-0520">NAD</keyword>
<evidence type="ECO:0000313" key="9">
    <source>
        <dbReference type="Proteomes" id="UP000579904"/>
    </source>
</evidence>
<feature type="non-terminal residue" evidence="8">
    <location>
        <position position="345"/>
    </location>
</feature>
<name>A0A7L3NGC7_9AVES</name>
<evidence type="ECO:0000256" key="3">
    <source>
        <dbReference type="ARBA" id="ARBA00022679"/>
    </source>
</evidence>
<dbReference type="Pfam" id="PF22005">
    <property type="entry name" value="WWE_1"/>
    <property type="match status" value="1"/>
</dbReference>
<comment type="caution">
    <text evidence="8">The sequence shown here is derived from an EMBL/GenBank/DDBJ whole genome shotgun (WGS) entry which is preliminary data.</text>
</comment>
<keyword evidence="3" id="KW-0808">Transferase</keyword>
<evidence type="ECO:0000256" key="5">
    <source>
        <dbReference type="ARBA" id="ARBA00023242"/>
    </source>
</evidence>
<dbReference type="InterPro" id="IPR002589">
    <property type="entry name" value="Macro_dom"/>
</dbReference>
<evidence type="ECO:0000256" key="4">
    <source>
        <dbReference type="ARBA" id="ARBA00023027"/>
    </source>
</evidence>
<dbReference type="GO" id="GO:0010629">
    <property type="term" value="P:negative regulation of gene expression"/>
    <property type="evidence" value="ECO:0007669"/>
    <property type="project" value="TreeGrafter"/>
</dbReference>
<dbReference type="InterPro" id="IPR052056">
    <property type="entry name" value="Mono-ARTD/PARP"/>
</dbReference>
<protein>
    <submittedName>
        <fullName evidence="8">PAR14 polymerase</fullName>
    </submittedName>
</protein>
<organism evidence="8 9">
    <name type="scientific">Oreotrochilus melanogaster</name>
    <dbReference type="NCBI Taxonomy" id="689266"/>
    <lineage>
        <taxon>Eukaryota</taxon>
        <taxon>Metazoa</taxon>
        <taxon>Chordata</taxon>
        <taxon>Craniata</taxon>
        <taxon>Vertebrata</taxon>
        <taxon>Euteleostomi</taxon>
        <taxon>Archelosauria</taxon>
        <taxon>Archosauria</taxon>
        <taxon>Dinosauria</taxon>
        <taxon>Saurischia</taxon>
        <taxon>Theropoda</taxon>
        <taxon>Coelurosauria</taxon>
        <taxon>Aves</taxon>
        <taxon>Neognathae</taxon>
        <taxon>Neoaves</taxon>
        <taxon>Strisores</taxon>
        <taxon>Apodiformes</taxon>
        <taxon>Trochilidae</taxon>
        <taxon>Oreotrochilus</taxon>
    </lineage>
</organism>
<sequence length="345" mass="39547">VEAAGSQVKDECAQYAGQSYRDFFTTQGGKLLCSKIIHLLYNNDVENLVSKVLNECELRMYKSVAFPAIGTGQGKLSPREAADDMLDAIVEFARERSVQHLKKIRIIIFQTTMLRDFYTSMKKREHSCPSTKESQAQIKSVFLRKTQPTKKEKHLALEKKIYLATFQICGVSKQKVEETEAWINKLILNEQIANIVSDELIEHFDERQINTLTDLQKKNLVTIQLENKSPIPQVKISGISKDVCFVSGEVQKMIKKMKDTKLEEYKAELVFSQVEWRYLGSNDRFVAFDKLTNMQLEDAKIAKKTHLTVKIDMKNYQVDLKSLQANDDQGKTISIQRVPKNEGKL</sequence>
<dbReference type="InterPro" id="IPR057049">
    <property type="entry name" value="PARP14_KH_8"/>
</dbReference>
<evidence type="ECO:0000256" key="1">
    <source>
        <dbReference type="ARBA" id="ARBA00004123"/>
    </source>
</evidence>
<keyword evidence="5" id="KW-0539">Nucleus</keyword>
<gene>
    <name evidence="8" type="primary">Parp14_2</name>
    <name evidence="8" type="ORF">OREMEL_R13684</name>
</gene>
<feature type="domain" description="WWE" evidence="6">
    <location>
        <begin position="261"/>
        <end position="340"/>
    </location>
</feature>
<dbReference type="GO" id="GO:1990404">
    <property type="term" value="F:NAD+-protein mono-ADP-ribosyltransferase activity"/>
    <property type="evidence" value="ECO:0007669"/>
    <property type="project" value="TreeGrafter"/>
</dbReference>
<dbReference type="InterPro" id="IPR054596">
    <property type="entry name" value="PARP14_WWE"/>
</dbReference>
<dbReference type="InterPro" id="IPR043472">
    <property type="entry name" value="Macro_dom-like"/>
</dbReference>
<dbReference type="Pfam" id="PF01661">
    <property type="entry name" value="Macro"/>
    <property type="match status" value="1"/>
</dbReference>